<evidence type="ECO:0000256" key="3">
    <source>
        <dbReference type="ARBA" id="ARBA00023237"/>
    </source>
</evidence>
<keyword evidence="2" id="KW-0472">Membrane</keyword>
<evidence type="ECO:0000256" key="2">
    <source>
        <dbReference type="ARBA" id="ARBA00023136"/>
    </source>
</evidence>
<comment type="caution">
    <text evidence="5">The sequence shown here is derived from an EMBL/GenBank/DDBJ whole genome shotgun (WGS) entry which is preliminary data.</text>
</comment>
<protein>
    <recommendedName>
        <fullName evidence="4">Outer membrane protein beta-barrel domain-containing protein</fullName>
    </recommendedName>
</protein>
<dbReference type="InterPro" id="IPR008969">
    <property type="entry name" value="CarboxyPept-like_regulatory"/>
</dbReference>
<dbReference type="Proteomes" id="UP000290261">
    <property type="component" value="Unassembled WGS sequence"/>
</dbReference>
<evidence type="ECO:0000256" key="1">
    <source>
        <dbReference type="ARBA" id="ARBA00004442"/>
    </source>
</evidence>
<keyword evidence="6" id="KW-1185">Reference proteome</keyword>
<dbReference type="Gene3D" id="2.40.170.20">
    <property type="entry name" value="TonB-dependent receptor, beta-barrel domain"/>
    <property type="match status" value="1"/>
</dbReference>
<feature type="domain" description="Outer membrane protein beta-barrel" evidence="4">
    <location>
        <begin position="377"/>
        <end position="753"/>
    </location>
</feature>
<keyword evidence="3" id="KW-0998">Cell outer membrane</keyword>
<dbReference type="AlphaFoldDB" id="A0A444VK15"/>
<proteinExistence type="predicted"/>
<sequence length="776" mass="87503">MILKHAIWLVLLGVQIVQGQEQLSLKGKVFDGNKVQVDIGDVLLLVPESKELVSYTTLVQGGFVFKEVPKGEYILEISTLGYATFSKRYVLHDSLEVVIQLEEETTDLENVEVVATKNPITNKNGNFKIDVQNPVFSTMADPLEVLMKLPNVQVSTDRESISVLVKGTPLIYLGNQRISFGEFAAFSVDSIESIELINNPSPKYEAEGRAVILIQLRKNNDKGTTVTLGETLSFRQNTNNYISTNGNHSNGKWNLRGNLNYNTIGQWESNTFAFAIPAENIRSDYLVLIPDNKRMQMNSGLGFYYPINTNDYISLNTIFRRQTDDAGFETSTFLQNGGETNEITSETENDNRRDYFSANFNFNKRLSENLNLFTGIQYSSFDQKLQTDIANNYNNEGLVLDQTRNQDYQIESLAARMDFEQVISENLQLDFGASWNEAKADAFSQITQYEPVNVDVASYDYKESLYALYANAASSFGEKFKVNLGVRMEYNQVEGQLEKDLQPLVERENTRIFPKMGLNVAIDSTKTLSLNYSRNINRPNFSQTSSVRVFINPFLEAGNNVDLVPTLTNEISTNFQIGNTSIFGGIYTNKNPRYFMIGYQENDTVALLAENNLDEESGYYVGFTVPFSHKIWSSTNSVSMTYNKIKDSSAVFTKANPYLYVYTNQQLRVAKDTVVSIGGYALTQRKEGIIERNEMIVLNASVTTTLFKKLQCALRFNDITKAMNYDESYSINGVEANGTYYADGREMAVALKYSFGGTASNTFKNKDVDENLDRIN</sequence>
<gene>
    <name evidence="5" type="ORF">DN53_15835</name>
</gene>
<evidence type="ECO:0000259" key="4">
    <source>
        <dbReference type="Pfam" id="PF14905"/>
    </source>
</evidence>
<organism evidence="5 6">
    <name type="scientific">Flagellimonas olearia</name>
    <dbReference type="NCBI Taxonomy" id="552546"/>
    <lineage>
        <taxon>Bacteria</taxon>
        <taxon>Pseudomonadati</taxon>
        <taxon>Bacteroidota</taxon>
        <taxon>Flavobacteriia</taxon>
        <taxon>Flavobacteriales</taxon>
        <taxon>Flavobacteriaceae</taxon>
        <taxon>Flagellimonas</taxon>
    </lineage>
</organism>
<dbReference type="EMBL" id="JJMP01000007">
    <property type="protein sequence ID" value="RYC51101.1"/>
    <property type="molecule type" value="Genomic_DNA"/>
</dbReference>
<evidence type="ECO:0000313" key="6">
    <source>
        <dbReference type="Proteomes" id="UP000290261"/>
    </source>
</evidence>
<dbReference type="GO" id="GO:0009279">
    <property type="term" value="C:cell outer membrane"/>
    <property type="evidence" value="ECO:0007669"/>
    <property type="project" value="UniProtKB-SubCell"/>
</dbReference>
<accession>A0A444VK15</accession>
<dbReference type="InterPro" id="IPR041700">
    <property type="entry name" value="OMP_b-brl_3"/>
</dbReference>
<comment type="subcellular location">
    <subcellularLocation>
        <location evidence="1">Cell outer membrane</location>
    </subcellularLocation>
</comment>
<dbReference type="Pfam" id="PF14905">
    <property type="entry name" value="OMP_b-brl_3"/>
    <property type="match status" value="1"/>
</dbReference>
<dbReference type="InterPro" id="IPR036942">
    <property type="entry name" value="Beta-barrel_TonB_sf"/>
</dbReference>
<reference evidence="5 6" key="1">
    <citation type="submission" date="2014-04" db="EMBL/GenBank/DDBJ databases">
        <title>Whole genome of Muricauda olearia.</title>
        <authorList>
            <person name="Zhang X.-H."/>
            <person name="Tang K."/>
        </authorList>
    </citation>
    <scope>NUCLEOTIDE SEQUENCE [LARGE SCALE GENOMIC DNA]</scope>
    <source>
        <strain evidence="5 6">Th120</strain>
    </source>
</reference>
<dbReference type="SUPFAM" id="SSF56935">
    <property type="entry name" value="Porins"/>
    <property type="match status" value="1"/>
</dbReference>
<evidence type="ECO:0000313" key="5">
    <source>
        <dbReference type="EMBL" id="RYC51101.1"/>
    </source>
</evidence>
<dbReference type="SUPFAM" id="SSF49464">
    <property type="entry name" value="Carboxypeptidase regulatory domain-like"/>
    <property type="match status" value="1"/>
</dbReference>
<name>A0A444VK15_9FLAO</name>